<evidence type="ECO:0000256" key="3">
    <source>
        <dbReference type="ARBA" id="ARBA00022737"/>
    </source>
</evidence>
<dbReference type="InterPro" id="IPR055414">
    <property type="entry name" value="LRR_R13L4/SHOC2-like"/>
</dbReference>
<evidence type="ECO:0000256" key="2">
    <source>
        <dbReference type="ARBA" id="ARBA00022614"/>
    </source>
</evidence>
<dbReference type="Gramene" id="TraesKAR1D01G0003340.1">
    <property type="protein sequence ID" value="cds.TraesKAR1D01G0003340.1"/>
    <property type="gene ID" value="TraesKAR1D01G0003340"/>
</dbReference>
<dbReference type="CDD" id="cd14798">
    <property type="entry name" value="RX-CC_like"/>
    <property type="match status" value="1"/>
</dbReference>
<organism evidence="11">
    <name type="scientific">Triticum aestivum</name>
    <name type="common">Wheat</name>
    <dbReference type="NCBI Taxonomy" id="4565"/>
    <lineage>
        <taxon>Eukaryota</taxon>
        <taxon>Viridiplantae</taxon>
        <taxon>Streptophyta</taxon>
        <taxon>Embryophyta</taxon>
        <taxon>Tracheophyta</taxon>
        <taxon>Spermatophyta</taxon>
        <taxon>Magnoliopsida</taxon>
        <taxon>Liliopsida</taxon>
        <taxon>Poales</taxon>
        <taxon>Poaceae</taxon>
        <taxon>BOP clade</taxon>
        <taxon>Pooideae</taxon>
        <taxon>Triticodae</taxon>
        <taxon>Triticeae</taxon>
        <taxon>Triticinae</taxon>
        <taxon>Triticum</taxon>
    </lineage>
</organism>
<reference evidence="11" key="2">
    <citation type="submission" date="2018-10" db="UniProtKB">
        <authorList>
            <consortium name="EnsemblPlants"/>
        </authorList>
    </citation>
    <scope>IDENTIFICATION</scope>
</reference>
<dbReference type="Proteomes" id="UP000019116">
    <property type="component" value="Chromosome 1D"/>
</dbReference>
<keyword evidence="12" id="KW-1185">Reference proteome</keyword>
<evidence type="ECO:0000313" key="12">
    <source>
        <dbReference type="Proteomes" id="UP000019116"/>
    </source>
</evidence>
<name>A0A3B5ZNH2_WHEAT</name>
<dbReference type="GO" id="GO:0043531">
    <property type="term" value="F:ADP binding"/>
    <property type="evidence" value="ECO:0007669"/>
    <property type="project" value="InterPro"/>
</dbReference>
<dbReference type="PANTHER" id="PTHR23155">
    <property type="entry name" value="DISEASE RESISTANCE PROTEIN RP"/>
    <property type="match status" value="1"/>
</dbReference>
<dbReference type="SUPFAM" id="SSF52540">
    <property type="entry name" value="P-loop containing nucleoside triphosphate hydrolases"/>
    <property type="match status" value="1"/>
</dbReference>
<dbReference type="GO" id="GO:0002758">
    <property type="term" value="P:innate immune response-activating signaling pathway"/>
    <property type="evidence" value="ECO:0007669"/>
    <property type="project" value="UniProtKB-ARBA"/>
</dbReference>
<sequence length="966" mass="108309">MDLVTGAMGSLLVKLGELLREEYHLQRSARNKVEFLSTELESMRAALLNIAAVPRKDLNVQVKLWASKVRDLSYDTEDIIDSFFVRVVEGGHVPPASNRFRSFMKKMSKWFERVKTSREIAQALEEVKVQVLEVADRRDRYALDRLGVDNAFVAAAATAVNPLLPALYTKVTDLVGIGGPSQDLIKELKDVTKELKIVSIVGFGGLGKTTLAKAVYNGLEAQYECTAFVSLSQRPQLKRVLKDMLHQLDDKEFATINEASRDEIQLVDQLSKFLETKRYLIVIDDIWDAMSWENVKHAFPNNGCASRIITTTRESGVATHISRNCYELPPLSPEKSKSLFYRRLFGIEEKCPAQLAKVSMKILNKCGGLPLVIITMASLLSTKQENPTQWDGVCNSIGRGLIRGDPNIENMKEILALSYYNLPSHLQTCLLYLSIYPEDYEIPKGDLIWKWIAEGFITQENNMVSLFEVGDGYLRGLINSGMVLACMDYKRQATHCRLHDIVLEVLCSLSQEENFVTVPNHADGIDRRSKVRRLSIQNREEGTETTPLASLLQPQVRSITTFPPAINLVPALSSFGILRVLDLSGCFIGEGSHINLNDVGNLFHLRYLGLAGTQICELPAKIGRLQFLQVLDVRYNPKLTELPLSVYELKRLMCLHVDGYCTRLPDGLGNLTSIQVLKKICATLNIVKELRNLSKLRELKIKFEDNASLELRKAFVESLSHLQDLQSLVIRGSFPSMDLFGEDWVPPQRLREFESVMCGIFPAVPAWIKVNPVIVSVLSDLTMGFKELQEEDMLILGMLPALHRLWLFSSQQTQAVLPIGADGYRCLRTFTLYCITPKQIAFQRGALPKVEAVLFNFSVRMARANGNDGFNFGLMNLASLKQITVGIDRDGATIEDVNEAAATLRREVSTHDNHPGITVDIRPPIKPCELEKTDITFDELIGEPRKLSGKFQKFRAQPCSGPNSAC</sequence>
<dbReference type="OrthoDB" id="682957at2759"/>
<dbReference type="Pfam" id="PF00931">
    <property type="entry name" value="NB-ARC"/>
    <property type="match status" value="1"/>
</dbReference>
<evidence type="ECO:0000313" key="11">
    <source>
        <dbReference type="EnsemblPlants" id="TraesCS1D02G006800.1"/>
    </source>
</evidence>
<dbReference type="Gene3D" id="3.40.50.300">
    <property type="entry name" value="P-loop containing nucleotide triphosphate hydrolases"/>
    <property type="match status" value="1"/>
</dbReference>
<dbReference type="InterPro" id="IPR036388">
    <property type="entry name" value="WH-like_DNA-bd_sf"/>
</dbReference>
<dbReference type="InterPro" id="IPR042197">
    <property type="entry name" value="Apaf_helical"/>
</dbReference>
<dbReference type="InterPro" id="IPR044974">
    <property type="entry name" value="Disease_R_plants"/>
</dbReference>
<evidence type="ECO:0008006" key="13">
    <source>
        <dbReference type="Google" id="ProtNLM"/>
    </source>
</evidence>
<dbReference type="Gene3D" id="1.10.10.10">
    <property type="entry name" value="Winged helix-like DNA-binding domain superfamily/Winged helix DNA-binding domain"/>
    <property type="match status" value="1"/>
</dbReference>
<feature type="domain" description="NB-ARC" evidence="7">
    <location>
        <begin position="184"/>
        <end position="341"/>
    </location>
</feature>
<dbReference type="SUPFAM" id="SSF52058">
    <property type="entry name" value="L domain-like"/>
    <property type="match status" value="1"/>
</dbReference>
<dbReference type="InterPro" id="IPR038005">
    <property type="entry name" value="RX-like_CC"/>
</dbReference>
<dbReference type="InterPro" id="IPR002182">
    <property type="entry name" value="NB-ARC"/>
</dbReference>
<keyword evidence="5" id="KW-0611">Plant defense</keyword>
<dbReference type="GO" id="GO:0009626">
    <property type="term" value="P:plant-type hypersensitive response"/>
    <property type="evidence" value="ECO:0007669"/>
    <property type="project" value="UniProtKB-ARBA"/>
</dbReference>
<accession>A0A3B5ZNH2</accession>
<evidence type="ECO:0000256" key="5">
    <source>
        <dbReference type="ARBA" id="ARBA00022821"/>
    </source>
</evidence>
<dbReference type="PANTHER" id="PTHR23155:SF1201">
    <property type="entry name" value="OS02G0301800 PROTEIN"/>
    <property type="match status" value="1"/>
</dbReference>
<proteinExistence type="inferred from homology"/>
<keyword evidence="2" id="KW-0433">Leucine-rich repeat</keyword>
<keyword evidence="3" id="KW-0677">Repeat</keyword>
<reference evidence="11" key="1">
    <citation type="submission" date="2018-08" db="EMBL/GenBank/DDBJ databases">
        <authorList>
            <person name="Rossello M."/>
        </authorList>
    </citation>
    <scope>NUCLEOTIDE SEQUENCE [LARGE SCALE GENOMIC DNA]</scope>
    <source>
        <strain evidence="11">cv. Chinese Spring</strain>
    </source>
</reference>
<dbReference type="Gene3D" id="3.80.10.10">
    <property type="entry name" value="Ribonuclease Inhibitor"/>
    <property type="match status" value="1"/>
</dbReference>
<dbReference type="Gramene" id="TraesRN1D0100022100.1">
    <property type="protein sequence ID" value="TraesRN1D0100022100.1"/>
    <property type="gene ID" value="TraesRN1D0100022100"/>
</dbReference>
<dbReference type="PRINTS" id="PR00364">
    <property type="entry name" value="DISEASERSIST"/>
</dbReference>
<dbReference type="InterPro" id="IPR027417">
    <property type="entry name" value="P-loop_NTPase"/>
</dbReference>
<dbReference type="FunFam" id="1.10.10.10:FF:000322">
    <property type="entry name" value="Probable disease resistance protein At1g63360"/>
    <property type="match status" value="1"/>
</dbReference>
<evidence type="ECO:0000259" key="7">
    <source>
        <dbReference type="Pfam" id="PF00931"/>
    </source>
</evidence>
<dbReference type="Gramene" id="TraesNOR1D03G00412520.1">
    <property type="protein sequence ID" value="TraesNOR1D03G00412520.1"/>
    <property type="gene ID" value="TraesNOR1D03G00412520"/>
</dbReference>
<evidence type="ECO:0000256" key="6">
    <source>
        <dbReference type="ARBA" id="ARBA00023054"/>
    </source>
</evidence>
<dbReference type="Pfam" id="PF23559">
    <property type="entry name" value="WHD_DRP"/>
    <property type="match status" value="1"/>
</dbReference>
<evidence type="ECO:0000256" key="4">
    <source>
        <dbReference type="ARBA" id="ARBA00022741"/>
    </source>
</evidence>
<comment type="similarity">
    <text evidence="1">Belongs to the disease resistance NB-LRR family.</text>
</comment>
<dbReference type="FunFam" id="3.40.50.300:FF:001091">
    <property type="entry name" value="Probable disease resistance protein At1g61300"/>
    <property type="match status" value="1"/>
</dbReference>
<evidence type="ECO:0000259" key="8">
    <source>
        <dbReference type="Pfam" id="PF18052"/>
    </source>
</evidence>
<dbReference type="Gramene" id="TraesCS1D03G0013800.1">
    <property type="protein sequence ID" value="TraesCS1D03G0013800.1.CDS"/>
    <property type="gene ID" value="TraesCS1D03G0013800"/>
</dbReference>
<dbReference type="Gramene" id="TraesCS1D02G006800.1">
    <property type="protein sequence ID" value="TraesCS1D02G006800.1"/>
    <property type="gene ID" value="TraesCS1D02G006800"/>
</dbReference>
<dbReference type="Gene3D" id="1.10.8.430">
    <property type="entry name" value="Helical domain of apoptotic protease-activating factors"/>
    <property type="match status" value="1"/>
</dbReference>
<dbReference type="AlphaFoldDB" id="A0A3B5ZNH2"/>
<dbReference type="InterPro" id="IPR032675">
    <property type="entry name" value="LRR_dom_sf"/>
</dbReference>
<dbReference type="EnsemblPlants" id="TraesCS1D02G006800.1">
    <property type="protein sequence ID" value="TraesCS1D02G006800.1"/>
    <property type="gene ID" value="TraesCS1D02G006800"/>
</dbReference>
<dbReference type="Pfam" id="PF23598">
    <property type="entry name" value="LRR_14"/>
    <property type="match status" value="1"/>
</dbReference>
<feature type="domain" description="Disease resistance protein winged helix" evidence="9">
    <location>
        <begin position="435"/>
        <end position="504"/>
    </location>
</feature>
<feature type="domain" description="Disease resistance N-terminal" evidence="8">
    <location>
        <begin position="7"/>
        <end position="91"/>
    </location>
</feature>
<dbReference type="SMR" id="A0A3B5ZNH2"/>
<protein>
    <recommendedName>
        <fullName evidence="13">AAA+ ATPase domain-containing protein</fullName>
    </recommendedName>
</protein>
<evidence type="ECO:0000259" key="10">
    <source>
        <dbReference type="Pfam" id="PF23598"/>
    </source>
</evidence>
<evidence type="ECO:0000259" key="9">
    <source>
        <dbReference type="Pfam" id="PF23559"/>
    </source>
</evidence>
<dbReference type="InterPro" id="IPR058922">
    <property type="entry name" value="WHD_DRP"/>
</dbReference>
<dbReference type="OMA" id="REVSTHD"/>
<dbReference type="STRING" id="4565.A0A3B5ZNH2"/>
<keyword evidence="6" id="KW-0175">Coiled coil</keyword>
<feature type="domain" description="Disease resistance R13L4/SHOC-2-like LRR" evidence="10">
    <location>
        <begin position="555"/>
        <end position="916"/>
    </location>
</feature>
<dbReference type="Pfam" id="PF18052">
    <property type="entry name" value="Rx_N"/>
    <property type="match status" value="1"/>
</dbReference>
<keyword evidence="4" id="KW-0547">Nucleotide-binding</keyword>
<evidence type="ECO:0000256" key="1">
    <source>
        <dbReference type="ARBA" id="ARBA00008894"/>
    </source>
</evidence>
<dbReference type="Gene3D" id="1.20.5.4130">
    <property type="match status" value="1"/>
</dbReference>
<dbReference type="GO" id="GO:0042742">
    <property type="term" value="P:defense response to bacterium"/>
    <property type="evidence" value="ECO:0007669"/>
    <property type="project" value="UniProtKB-ARBA"/>
</dbReference>
<dbReference type="Gramene" id="TraesWEE_scaffold_151853_01G000100.1">
    <property type="protein sequence ID" value="TraesWEE_scaffold_151853_01G000100.1"/>
    <property type="gene ID" value="TraesWEE_scaffold_151853_01G000100"/>
</dbReference>
<dbReference type="InterPro" id="IPR041118">
    <property type="entry name" value="Rx_N"/>
</dbReference>